<gene>
    <name evidence="2" type="ORF">FTW19_23875</name>
</gene>
<keyword evidence="1" id="KW-0732">Signal</keyword>
<dbReference type="RefSeq" id="WP_147650064.1">
    <property type="nucleotide sequence ID" value="NZ_CP042806.1"/>
</dbReference>
<feature type="signal peptide" evidence="1">
    <location>
        <begin position="1"/>
        <end position="26"/>
    </location>
</feature>
<organism evidence="2 3">
    <name type="scientific">Terriglobus albidus</name>
    <dbReference type="NCBI Taxonomy" id="1592106"/>
    <lineage>
        <taxon>Bacteria</taxon>
        <taxon>Pseudomonadati</taxon>
        <taxon>Acidobacteriota</taxon>
        <taxon>Terriglobia</taxon>
        <taxon>Terriglobales</taxon>
        <taxon>Acidobacteriaceae</taxon>
        <taxon>Terriglobus</taxon>
    </lineage>
</organism>
<dbReference type="PANTHER" id="PTHR31891:SF1">
    <property type="entry name" value="FORMAMIDASE C869.04-RELATED"/>
    <property type="match status" value="1"/>
</dbReference>
<dbReference type="Pfam" id="PF03069">
    <property type="entry name" value="FmdA_AmdA"/>
    <property type="match status" value="1"/>
</dbReference>
<dbReference type="GO" id="GO:0016811">
    <property type="term" value="F:hydrolase activity, acting on carbon-nitrogen (but not peptide) bonds, in linear amides"/>
    <property type="evidence" value="ECO:0007669"/>
    <property type="project" value="InterPro"/>
</dbReference>
<evidence type="ECO:0000313" key="2">
    <source>
        <dbReference type="EMBL" id="QEE30767.1"/>
    </source>
</evidence>
<dbReference type="Proteomes" id="UP000321820">
    <property type="component" value="Chromosome"/>
</dbReference>
<sequence>MMKCYRNVRFLVVLATVLVLSRYCSALDVTGEWVGKISGPFDSQYTAQYAHVTLAAEGTKLSGAWGSFTVQGTLNGGKVELTFLDAGGKTAGSLKGAVSGETLTGDGSVTLARRPGGPAQPPMDVTWSLTRPVKAPAAAKTYDYEPKVFYSIYSAAEPPALHIFPGDTVNTRTMDTAGRDANAVRHGTGGDANVGPFYVEGALPGDTLVVKFSKIRVNKPVGRQGSRFNQHAVTQAYAVAAKYDANFNGNWKQEPEKGTATLPATPGLPHLTIPLKPMLGCISVAPPGEEAYRGTDLGVFGGNLDYNDNVEGVTMYMPVFHPGALLGFGDAHGAMGDGEVVGTGLETSVDVTFTVDVIKGYQTSQVRAETKDYLVSFGVSGSVPESIQLATTQLADWVKKDYKLTDSEIALFFGDVLKYDITELVDPHFDVVAKVPKSAVALLNK</sequence>
<dbReference type="InterPro" id="IPR004304">
    <property type="entry name" value="FmdA_AmdA"/>
</dbReference>
<feature type="chain" id="PRO_5023091413" evidence="1">
    <location>
        <begin position="27"/>
        <end position="445"/>
    </location>
</feature>
<dbReference type="Gene3D" id="3.10.28.20">
    <property type="entry name" value="Acetamidase/Formamidase-like domains"/>
    <property type="match status" value="1"/>
</dbReference>
<dbReference type="Gene3D" id="2.60.120.580">
    <property type="entry name" value="Acetamidase/Formamidase-like domains"/>
    <property type="match status" value="2"/>
</dbReference>
<proteinExistence type="predicted"/>
<accession>A0A5B9EK25</accession>
<dbReference type="OrthoDB" id="9811740at2"/>
<dbReference type="SUPFAM" id="SSF141130">
    <property type="entry name" value="Acetamidase/Formamidase-like"/>
    <property type="match status" value="1"/>
</dbReference>
<reference evidence="2 3" key="1">
    <citation type="submission" date="2019-08" db="EMBL/GenBank/DDBJ databases">
        <title>Complete genome sequence of Terriglobus albidus strain ORNL.</title>
        <authorList>
            <person name="Podar M."/>
        </authorList>
    </citation>
    <scope>NUCLEOTIDE SEQUENCE [LARGE SCALE GENOMIC DNA]</scope>
    <source>
        <strain evidence="2 3">ORNL</strain>
    </source>
</reference>
<dbReference type="AlphaFoldDB" id="A0A5B9EK25"/>
<dbReference type="EMBL" id="CP042806">
    <property type="protein sequence ID" value="QEE30767.1"/>
    <property type="molecule type" value="Genomic_DNA"/>
</dbReference>
<evidence type="ECO:0000256" key="1">
    <source>
        <dbReference type="SAM" id="SignalP"/>
    </source>
</evidence>
<dbReference type="PANTHER" id="PTHR31891">
    <property type="entry name" value="FORMAMIDASE C869.04-RELATED"/>
    <property type="match status" value="1"/>
</dbReference>
<dbReference type="KEGG" id="talb:FTW19_23875"/>
<keyword evidence="3" id="KW-1185">Reference proteome</keyword>
<evidence type="ECO:0000313" key="3">
    <source>
        <dbReference type="Proteomes" id="UP000321820"/>
    </source>
</evidence>
<name>A0A5B9EK25_9BACT</name>
<protein>
    <submittedName>
        <fullName evidence="2">Acetamidase</fullName>
    </submittedName>
</protein>